<organism evidence="1 2">
    <name type="scientific">Tritrichomonas musculus</name>
    <dbReference type="NCBI Taxonomy" id="1915356"/>
    <lineage>
        <taxon>Eukaryota</taxon>
        <taxon>Metamonada</taxon>
        <taxon>Parabasalia</taxon>
        <taxon>Tritrichomonadida</taxon>
        <taxon>Tritrichomonadidae</taxon>
        <taxon>Tritrichomonas</taxon>
    </lineage>
</organism>
<dbReference type="Proteomes" id="UP001470230">
    <property type="component" value="Unassembled WGS sequence"/>
</dbReference>
<evidence type="ECO:0000313" key="1">
    <source>
        <dbReference type="EMBL" id="KAK8835460.1"/>
    </source>
</evidence>
<accession>A0ABR2GQE6</accession>
<reference evidence="1 2" key="1">
    <citation type="submission" date="2024-04" db="EMBL/GenBank/DDBJ databases">
        <title>Tritrichomonas musculus Genome.</title>
        <authorList>
            <person name="Alves-Ferreira E."/>
            <person name="Grigg M."/>
            <person name="Lorenzi H."/>
            <person name="Galac M."/>
        </authorList>
    </citation>
    <scope>NUCLEOTIDE SEQUENCE [LARGE SCALE GENOMIC DNA]</scope>
    <source>
        <strain evidence="1 2">EAF2021</strain>
    </source>
</reference>
<name>A0ABR2GQE6_9EUKA</name>
<protein>
    <submittedName>
        <fullName evidence="1">Uncharacterized protein</fullName>
    </submittedName>
</protein>
<evidence type="ECO:0000313" key="2">
    <source>
        <dbReference type="Proteomes" id="UP001470230"/>
    </source>
</evidence>
<dbReference type="EMBL" id="JAPFFF010000103">
    <property type="protein sequence ID" value="KAK8835460.1"/>
    <property type="molecule type" value="Genomic_DNA"/>
</dbReference>
<gene>
    <name evidence="1" type="ORF">M9Y10_004564</name>
</gene>
<sequence length="180" mass="19746">MAITPQPRYTVQHLLNISSPYSYDTQNFALINEGVTELTEEFNPETETTQYIAEKDAVTYVKRYAPSITLSSYLVKDDSVNKRIREVINTLPVGSNADTDYIRFSYLDNIGETSKDIIKYTAYRRRGTIPAGNIGGSAGDTTSASITINGKGEAIKGVLTVTKADGTTTYSFAEGENTTE</sequence>
<proteinExistence type="predicted"/>
<keyword evidence="2" id="KW-1185">Reference proteome</keyword>
<comment type="caution">
    <text evidence="1">The sequence shown here is derived from an EMBL/GenBank/DDBJ whole genome shotgun (WGS) entry which is preliminary data.</text>
</comment>